<dbReference type="Proteomes" id="UP000247498">
    <property type="component" value="Unassembled WGS sequence"/>
</dbReference>
<feature type="compositionally biased region" description="Pro residues" evidence="5">
    <location>
        <begin position="91"/>
        <end position="102"/>
    </location>
</feature>
<dbReference type="STRING" id="307507.A0A2V0P1U4"/>
<feature type="compositionally biased region" description="Low complexity" evidence="5">
    <location>
        <begin position="904"/>
        <end position="915"/>
    </location>
</feature>
<feature type="region of interest" description="Disordered" evidence="5">
    <location>
        <begin position="1"/>
        <end position="20"/>
    </location>
</feature>
<dbReference type="OrthoDB" id="548632at2759"/>
<keyword evidence="2 4" id="KW-0863">Zinc-finger</keyword>
<proteinExistence type="predicted"/>
<dbReference type="InterPro" id="IPR001841">
    <property type="entry name" value="Znf_RING"/>
</dbReference>
<evidence type="ECO:0000256" key="1">
    <source>
        <dbReference type="ARBA" id="ARBA00022723"/>
    </source>
</evidence>
<name>A0A2V0P1U4_9CHLO</name>
<dbReference type="Gene3D" id="3.30.40.10">
    <property type="entry name" value="Zinc/RING finger domain, C3HC4 (zinc finger)"/>
    <property type="match status" value="1"/>
</dbReference>
<keyword evidence="3" id="KW-0862">Zinc</keyword>
<feature type="compositionally biased region" description="Low complexity" evidence="5">
    <location>
        <begin position="1"/>
        <end position="18"/>
    </location>
</feature>
<feature type="domain" description="RING-type" evidence="6">
    <location>
        <begin position="579"/>
        <end position="620"/>
    </location>
</feature>
<feature type="region of interest" description="Disordered" evidence="5">
    <location>
        <begin position="638"/>
        <end position="662"/>
    </location>
</feature>
<feature type="region of interest" description="Disordered" evidence="5">
    <location>
        <begin position="91"/>
        <end position="111"/>
    </location>
</feature>
<keyword evidence="8" id="KW-1185">Reference proteome</keyword>
<protein>
    <recommendedName>
        <fullName evidence="6">RING-type domain-containing protein</fullName>
    </recommendedName>
</protein>
<evidence type="ECO:0000256" key="3">
    <source>
        <dbReference type="ARBA" id="ARBA00022833"/>
    </source>
</evidence>
<dbReference type="EMBL" id="BDRX01000045">
    <property type="protein sequence ID" value="GBF93848.1"/>
    <property type="molecule type" value="Genomic_DNA"/>
</dbReference>
<evidence type="ECO:0000256" key="2">
    <source>
        <dbReference type="ARBA" id="ARBA00022771"/>
    </source>
</evidence>
<comment type="caution">
    <text evidence="7">The sequence shown here is derived from an EMBL/GenBank/DDBJ whole genome shotgun (WGS) entry which is preliminary data.</text>
</comment>
<accession>A0A2V0P1U4</accession>
<sequence>MGAIRPAAAGPAAAAGDDGVVRRSVAPGQSAAVGLGGGAGPRPPQSRRLLQQQDDDAGSGPGAGADIASWLAQLLRLPFFGAQPAPAVVAAPPPTGPLPQLPPAGFGDAGGTLTSLPPAPAPAPRPPAAAVALAPPAARAAAPAEVDADITIAFVSTGVYGGLMRVPSEPRTMSVVALRAAGGEAAALRGVPYAELQTVRLRLPVGERYTLEIRDEADEELLLFQSDAGAVDATAGAPLALGAAVRLQPLELQARFTRLAWSGGLFLAPNESAQTNIAVIGAKLALWTRGGGLAWSSRYTDEEGLALFFVVPGSAAYWANFTLGAAQLASARLDPVPWQGDLPGAGAVQPPVQPVDTERKLLCTGDLDEVRAPRGQNHGSFPPNNAAGAYTPLNFACRWAIVPPSPSLVTLDVDYSTLLPGESLILYLDPSSTVVLTPGCCGPEARFQTAVVVDGSLPVEFRTGNDTDRRVGGFRIDWYAQERGGGGGGGFQPQEVLIIVLSVAASSLLGLAFCAYCSRRRRRIADFATGLGPLPFPSGPPPARNCPTPVRGALPRKPYTPPEKTPLPGAGDEGEPDCCSICLVEFEGGEEVTVLPCRHFYHVECIDGWLKRNCTCCLCKSDVLTAIQALAHDAAAAPQPPCRAAGRGQRGRPPLGVQVGAGAASDAAGGADATVSVIISPRPPPCGAFAAPAAADAEACGGVEPAQQPLSRAASHRSTGLPLSPGRAAPAVVQAGRADATADDFRAAARAMVEHAAAAAAGNDTGAEAAASRAASGRSIELPRVSGLRALSWHLRGALRGAQLASPPSVAAPRGAAAGGGAELALELPGSVGAGSGDSASAAAVSPAAGVDGGRSGAASPAPLGFPPRVVNIYAYAGRGTSNDGRAPSPPTEPQPVPQPVPRPARSSSGRTASPPAEPQPGRPPARLPRRSSALSD</sequence>
<dbReference type="GO" id="GO:0005634">
    <property type="term" value="C:nucleus"/>
    <property type="evidence" value="ECO:0007669"/>
    <property type="project" value="TreeGrafter"/>
</dbReference>
<dbReference type="PANTHER" id="PTHR45931:SF3">
    <property type="entry name" value="RING ZINC FINGER-CONTAINING PROTEIN"/>
    <property type="match status" value="1"/>
</dbReference>
<dbReference type="Pfam" id="PF17123">
    <property type="entry name" value="zf-RING_11"/>
    <property type="match status" value="1"/>
</dbReference>
<reference evidence="7 8" key="1">
    <citation type="journal article" date="2018" name="Sci. Rep.">
        <title>Raphidocelis subcapitata (=Pseudokirchneriella subcapitata) provides an insight into genome evolution and environmental adaptations in the Sphaeropleales.</title>
        <authorList>
            <person name="Suzuki S."/>
            <person name="Yamaguchi H."/>
            <person name="Nakajima N."/>
            <person name="Kawachi M."/>
        </authorList>
    </citation>
    <scope>NUCLEOTIDE SEQUENCE [LARGE SCALE GENOMIC DNA]</scope>
    <source>
        <strain evidence="7 8">NIES-35</strain>
    </source>
</reference>
<dbReference type="SMART" id="SM00184">
    <property type="entry name" value="RING"/>
    <property type="match status" value="1"/>
</dbReference>
<evidence type="ECO:0000313" key="8">
    <source>
        <dbReference type="Proteomes" id="UP000247498"/>
    </source>
</evidence>
<dbReference type="GO" id="GO:0008270">
    <property type="term" value="F:zinc ion binding"/>
    <property type="evidence" value="ECO:0007669"/>
    <property type="project" value="UniProtKB-KW"/>
</dbReference>
<feature type="compositionally biased region" description="Pro residues" evidence="5">
    <location>
        <begin position="916"/>
        <end position="927"/>
    </location>
</feature>
<evidence type="ECO:0000256" key="4">
    <source>
        <dbReference type="PROSITE-ProRule" id="PRU00175"/>
    </source>
</evidence>
<evidence type="ECO:0000313" key="7">
    <source>
        <dbReference type="EMBL" id="GBF93848.1"/>
    </source>
</evidence>
<feature type="region of interest" description="Disordered" evidence="5">
    <location>
        <begin position="707"/>
        <end position="727"/>
    </location>
</feature>
<feature type="region of interest" description="Disordered" evidence="5">
    <location>
        <begin position="550"/>
        <end position="573"/>
    </location>
</feature>
<dbReference type="InterPro" id="IPR013083">
    <property type="entry name" value="Znf_RING/FYVE/PHD"/>
</dbReference>
<organism evidence="7 8">
    <name type="scientific">Raphidocelis subcapitata</name>
    <dbReference type="NCBI Taxonomy" id="307507"/>
    <lineage>
        <taxon>Eukaryota</taxon>
        <taxon>Viridiplantae</taxon>
        <taxon>Chlorophyta</taxon>
        <taxon>core chlorophytes</taxon>
        <taxon>Chlorophyceae</taxon>
        <taxon>CS clade</taxon>
        <taxon>Sphaeropleales</taxon>
        <taxon>Selenastraceae</taxon>
        <taxon>Raphidocelis</taxon>
    </lineage>
</organism>
<dbReference type="InParanoid" id="A0A2V0P1U4"/>
<gene>
    <name evidence="7" type="ORF">Rsub_06847</name>
</gene>
<keyword evidence="1" id="KW-0479">Metal-binding</keyword>
<dbReference type="AlphaFoldDB" id="A0A2V0P1U4"/>
<dbReference type="InterPro" id="IPR051834">
    <property type="entry name" value="RING_finger_E3_ligase"/>
</dbReference>
<dbReference type="GO" id="GO:0006511">
    <property type="term" value="P:ubiquitin-dependent protein catabolic process"/>
    <property type="evidence" value="ECO:0007669"/>
    <property type="project" value="TreeGrafter"/>
</dbReference>
<feature type="region of interest" description="Disordered" evidence="5">
    <location>
        <begin position="879"/>
        <end position="937"/>
    </location>
</feature>
<evidence type="ECO:0000256" key="5">
    <source>
        <dbReference type="SAM" id="MobiDB-lite"/>
    </source>
</evidence>
<evidence type="ECO:0000259" key="6">
    <source>
        <dbReference type="PROSITE" id="PS50089"/>
    </source>
</evidence>
<dbReference type="GO" id="GO:0061630">
    <property type="term" value="F:ubiquitin protein ligase activity"/>
    <property type="evidence" value="ECO:0007669"/>
    <property type="project" value="TreeGrafter"/>
</dbReference>
<dbReference type="CDD" id="cd16454">
    <property type="entry name" value="RING-H2_PA-TM-RING"/>
    <property type="match status" value="1"/>
</dbReference>
<dbReference type="SUPFAM" id="SSF57850">
    <property type="entry name" value="RING/U-box"/>
    <property type="match status" value="1"/>
</dbReference>
<feature type="compositionally biased region" description="Pro residues" evidence="5">
    <location>
        <begin position="888"/>
        <end position="903"/>
    </location>
</feature>
<dbReference type="PANTHER" id="PTHR45931">
    <property type="entry name" value="SI:CH211-59O9.10"/>
    <property type="match status" value="1"/>
</dbReference>
<dbReference type="PROSITE" id="PS50089">
    <property type="entry name" value="ZF_RING_2"/>
    <property type="match status" value="1"/>
</dbReference>
<feature type="region of interest" description="Disordered" evidence="5">
    <location>
        <begin position="25"/>
        <end position="64"/>
    </location>
</feature>